<evidence type="ECO:0000313" key="6">
    <source>
        <dbReference type="EMBL" id="GAA2249962.1"/>
    </source>
</evidence>
<feature type="domain" description="HTH tetR-type" evidence="5">
    <location>
        <begin position="22"/>
        <end position="81"/>
    </location>
</feature>
<dbReference type="Gene3D" id="1.10.10.60">
    <property type="entry name" value="Homeodomain-like"/>
    <property type="match status" value="1"/>
</dbReference>
<dbReference type="InterPro" id="IPR001647">
    <property type="entry name" value="HTH_TetR"/>
</dbReference>
<dbReference type="EMBL" id="BAAAQY010000017">
    <property type="protein sequence ID" value="GAA2249962.1"/>
    <property type="molecule type" value="Genomic_DNA"/>
</dbReference>
<dbReference type="InterPro" id="IPR050109">
    <property type="entry name" value="HTH-type_TetR-like_transc_reg"/>
</dbReference>
<dbReference type="InterPro" id="IPR009057">
    <property type="entry name" value="Homeodomain-like_sf"/>
</dbReference>
<dbReference type="InterPro" id="IPR036271">
    <property type="entry name" value="Tet_transcr_reg_TetR-rel_C_sf"/>
</dbReference>
<dbReference type="Pfam" id="PF00440">
    <property type="entry name" value="TetR_N"/>
    <property type="match status" value="1"/>
</dbReference>
<dbReference type="PROSITE" id="PS50977">
    <property type="entry name" value="HTH_TETR_2"/>
    <property type="match status" value="1"/>
</dbReference>
<evidence type="ECO:0000256" key="1">
    <source>
        <dbReference type="ARBA" id="ARBA00023015"/>
    </source>
</evidence>
<keyword evidence="3" id="KW-0804">Transcription</keyword>
<dbReference type="SUPFAM" id="SSF46689">
    <property type="entry name" value="Homeodomain-like"/>
    <property type="match status" value="1"/>
</dbReference>
<dbReference type="Proteomes" id="UP001500929">
    <property type="component" value="Unassembled WGS sequence"/>
</dbReference>
<protein>
    <submittedName>
        <fullName evidence="6">TetR/AcrR family transcriptional regulator</fullName>
    </submittedName>
</protein>
<keyword evidence="1" id="KW-0805">Transcription regulation</keyword>
<sequence>MCRVFSKDATQAPRVRGRPRSAELRKRILDAGARVVSETGADVGFEAIAQAAGASRTTLYRWWSSPEELLLDALLDSVQSSIAIAPDMPVLMQLRTHLDSAAAILTDPLTWAPLRALAAAALSKDAAHAAFYEHWLAPRRAAARTLIERGISDGTIIPANPDVHIDVLFAPLYHRALFTNGAISDNLVDELLRIIATHQP</sequence>
<keyword evidence="7" id="KW-1185">Reference proteome</keyword>
<accession>A0ABP5R2M3</accession>
<name>A0ABP5R2M3_9MICO</name>
<dbReference type="Gene3D" id="1.10.357.10">
    <property type="entry name" value="Tetracycline Repressor, domain 2"/>
    <property type="match status" value="1"/>
</dbReference>
<dbReference type="InterPro" id="IPR011075">
    <property type="entry name" value="TetR_C"/>
</dbReference>
<reference evidence="7" key="1">
    <citation type="journal article" date="2019" name="Int. J. Syst. Evol. Microbiol.">
        <title>The Global Catalogue of Microorganisms (GCM) 10K type strain sequencing project: providing services to taxonomists for standard genome sequencing and annotation.</title>
        <authorList>
            <consortium name="The Broad Institute Genomics Platform"/>
            <consortium name="The Broad Institute Genome Sequencing Center for Infectious Disease"/>
            <person name="Wu L."/>
            <person name="Ma J."/>
        </authorList>
    </citation>
    <scope>NUCLEOTIDE SEQUENCE [LARGE SCALE GENOMIC DNA]</scope>
    <source>
        <strain evidence="7">JCM 16117</strain>
    </source>
</reference>
<proteinExistence type="predicted"/>
<dbReference type="PANTHER" id="PTHR30055:SF148">
    <property type="entry name" value="TETR-FAMILY TRANSCRIPTIONAL REGULATOR"/>
    <property type="match status" value="1"/>
</dbReference>
<keyword evidence="2 4" id="KW-0238">DNA-binding</keyword>
<gene>
    <name evidence="6" type="ORF">GCM10009851_39420</name>
</gene>
<dbReference type="PRINTS" id="PR00455">
    <property type="entry name" value="HTHTETR"/>
</dbReference>
<evidence type="ECO:0000313" key="7">
    <source>
        <dbReference type="Proteomes" id="UP001500929"/>
    </source>
</evidence>
<feature type="DNA-binding region" description="H-T-H motif" evidence="4">
    <location>
        <begin position="44"/>
        <end position="63"/>
    </location>
</feature>
<organism evidence="6 7">
    <name type="scientific">Herbiconiux moechotypicola</name>
    <dbReference type="NCBI Taxonomy" id="637393"/>
    <lineage>
        <taxon>Bacteria</taxon>
        <taxon>Bacillati</taxon>
        <taxon>Actinomycetota</taxon>
        <taxon>Actinomycetes</taxon>
        <taxon>Micrococcales</taxon>
        <taxon>Microbacteriaceae</taxon>
        <taxon>Herbiconiux</taxon>
    </lineage>
</organism>
<dbReference type="Pfam" id="PF16859">
    <property type="entry name" value="TetR_C_11"/>
    <property type="match status" value="1"/>
</dbReference>
<evidence type="ECO:0000256" key="2">
    <source>
        <dbReference type="ARBA" id="ARBA00023125"/>
    </source>
</evidence>
<dbReference type="SUPFAM" id="SSF48498">
    <property type="entry name" value="Tetracyclin repressor-like, C-terminal domain"/>
    <property type="match status" value="1"/>
</dbReference>
<evidence type="ECO:0000259" key="5">
    <source>
        <dbReference type="PROSITE" id="PS50977"/>
    </source>
</evidence>
<comment type="caution">
    <text evidence="6">The sequence shown here is derived from an EMBL/GenBank/DDBJ whole genome shotgun (WGS) entry which is preliminary data.</text>
</comment>
<dbReference type="PANTHER" id="PTHR30055">
    <property type="entry name" value="HTH-TYPE TRANSCRIPTIONAL REGULATOR RUTR"/>
    <property type="match status" value="1"/>
</dbReference>
<evidence type="ECO:0000256" key="3">
    <source>
        <dbReference type="ARBA" id="ARBA00023163"/>
    </source>
</evidence>
<evidence type="ECO:0000256" key="4">
    <source>
        <dbReference type="PROSITE-ProRule" id="PRU00335"/>
    </source>
</evidence>